<protein>
    <recommendedName>
        <fullName evidence="4">Gas vesicle protein</fullName>
    </recommendedName>
</protein>
<feature type="compositionally biased region" description="Polar residues" evidence="1">
    <location>
        <begin position="90"/>
        <end position="102"/>
    </location>
</feature>
<dbReference type="RefSeq" id="WP_069968046.1">
    <property type="nucleotide sequence ID" value="NZ_CM124774.1"/>
</dbReference>
<evidence type="ECO:0008006" key="4">
    <source>
        <dbReference type="Google" id="ProtNLM"/>
    </source>
</evidence>
<dbReference type="EMBL" id="MJGC01000067">
    <property type="protein sequence ID" value="OEJ74297.1"/>
    <property type="molecule type" value="Genomic_DNA"/>
</dbReference>
<dbReference type="PANTHER" id="PTHR34048:SF3">
    <property type="entry name" value="LOW-DENSITY RECEPTOR-LIKE PROTEIN"/>
    <property type="match status" value="1"/>
</dbReference>
<dbReference type="InterPro" id="IPR040377">
    <property type="entry name" value="Ssl2009-like"/>
</dbReference>
<name>A0A1E5QI97_9CYAN</name>
<feature type="transmembrane region" description="Helical" evidence="2">
    <location>
        <begin position="6"/>
        <end position="30"/>
    </location>
</feature>
<dbReference type="OrthoDB" id="516634at2"/>
<sequence>MTQRDNFVSGFLLGSVVGGVVGGVLGALLVSRRNDEALLNEETRNALDAKTPGKSKPLKATEDDRIETARRSLEDKIAQLNETIDEVRQQLGNVNGTPQASQERSRPTP</sequence>
<feature type="region of interest" description="Disordered" evidence="1">
    <location>
        <begin position="43"/>
        <end position="66"/>
    </location>
</feature>
<keyword evidence="2" id="KW-0472">Membrane</keyword>
<accession>A0A1E5QI97</accession>
<reference evidence="3" key="1">
    <citation type="submission" date="2016-09" db="EMBL/GenBank/DDBJ databases">
        <title>Draft genome of thermotolerant cyanobacterium Desertifilum sp. strain IPPAS B-1220.</title>
        <authorList>
            <person name="Sinetova M.A."/>
            <person name="Bolakhan K."/>
            <person name="Zayadan B.K."/>
            <person name="Mironov K.S."/>
            <person name="Ustinova V."/>
            <person name="Kupriyanova E.V."/>
            <person name="Sidorov R.A."/>
            <person name="Skrypnik A.N."/>
            <person name="Gogoleva N.E."/>
            <person name="Gogolev Y.V."/>
            <person name="Los D.A."/>
        </authorList>
    </citation>
    <scope>NUCLEOTIDE SEQUENCE [LARGE SCALE GENOMIC DNA]</scope>
    <source>
        <strain evidence="3">IPPAS B-1220</strain>
    </source>
</reference>
<comment type="caution">
    <text evidence="3">The sequence shown here is derived from an EMBL/GenBank/DDBJ whole genome shotgun (WGS) entry which is preliminary data.</text>
</comment>
<organism evidence="3">
    <name type="scientific">Desertifilum tharense IPPAS B-1220</name>
    <dbReference type="NCBI Taxonomy" id="1781255"/>
    <lineage>
        <taxon>Bacteria</taxon>
        <taxon>Bacillati</taxon>
        <taxon>Cyanobacteriota</taxon>
        <taxon>Cyanophyceae</taxon>
        <taxon>Desertifilales</taxon>
        <taxon>Desertifilaceae</taxon>
        <taxon>Desertifilum</taxon>
    </lineage>
</organism>
<proteinExistence type="predicted"/>
<keyword evidence="2" id="KW-0812">Transmembrane</keyword>
<evidence type="ECO:0000313" key="3">
    <source>
        <dbReference type="EMBL" id="OEJ74297.1"/>
    </source>
</evidence>
<keyword evidence="2" id="KW-1133">Transmembrane helix</keyword>
<feature type="region of interest" description="Disordered" evidence="1">
    <location>
        <begin position="88"/>
        <end position="109"/>
    </location>
</feature>
<evidence type="ECO:0000256" key="2">
    <source>
        <dbReference type="SAM" id="Phobius"/>
    </source>
</evidence>
<dbReference type="PANTHER" id="PTHR34048">
    <property type="entry name" value="LOW-DENSITY RECEPTOR-LIKE PROTEIN"/>
    <property type="match status" value="1"/>
</dbReference>
<dbReference type="STRING" id="1781255.BH720_15065"/>
<evidence type="ECO:0000256" key="1">
    <source>
        <dbReference type="SAM" id="MobiDB-lite"/>
    </source>
</evidence>
<gene>
    <name evidence="3" type="ORF">BH720_15065</name>
</gene>
<dbReference type="AlphaFoldDB" id="A0A1E5QI97"/>